<dbReference type="PANTHER" id="PTHR40267">
    <property type="entry name" value="BLR3294 PROTEIN"/>
    <property type="match status" value="1"/>
</dbReference>
<accession>A0A381S3Q1</accession>
<reference evidence="1" key="1">
    <citation type="submission" date="2018-05" db="EMBL/GenBank/DDBJ databases">
        <authorList>
            <person name="Lanie J.A."/>
            <person name="Ng W.-L."/>
            <person name="Kazmierczak K.M."/>
            <person name="Andrzejewski T.M."/>
            <person name="Davidsen T.M."/>
            <person name="Wayne K.J."/>
            <person name="Tettelin H."/>
            <person name="Glass J.I."/>
            <person name="Rusch D."/>
            <person name="Podicherti R."/>
            <person name="Tsui H.-C.T."/>
            <person name="Winkler M.E."/>
        </authorList>
    </citation>
    <scope>NUCLEOTIDE SEQUENCE</scope>
</reference>
<dbReference type="EMBL" id="UINC01002633">
    <property type="protein sequence ID" value="SUZ98725.1"/>
    <property type="molecule type" value="Genomic_DNA"/>
</dbReference>
<dbReference type="PANTHER" id="PTHR40267:SF1">
    <property type="entry name" value="BLR3294 PROTEIN"/>
    <property type="match status" value="1"/>
</dbReference>
<dbReference type="PIRSF" id="PIRSF015736">
    <property type="entry name" value="MI"/>
    <property type="match status" value="1"/>
</dbReference>
<organism evidence="1">
    <name type="scientific">marine metagenome</name>
    <dbReference type="NCBI Taxonomy" id="408172"/>
    <lineage>
        <taxon>unclassified sequences</taxon>
        <taxon>metagenomes</taxon>
        <taxon>ecological metagenomes</taxon>
    </lineage>
</organism>
<sequence>MSINFKHITPKFKKNFNPKVGLIALSTDYTIESDFNTVCRDLPLDIFINRIHNQNPLTKENLLKMQDELESVAKKILPNEKIDTIAYGCTSGTIAIGEDNVKKKILLAKPDCYVTTPVTSAIKAFNEMSIKKIAVFTPYPESVNKTIFEYFTKKNIEVLSFASLNLDLDSDIAKVDPKYLLETLIKLDTVNADALFISCTALPVLKILDEIERKTHKPALSSNQTLIWDTIRSIGYKSSVKGYGKLLRN</sequence>
<dbReference type="Pfam" id="PF17645">
    <property type="entry name" value="Amdase"/>
    <property type="match status" value="1"/>
</dbReference>
<proteinExistence type="predicted"/>
<dbReference type="AlphaFoldDB" id="A0A381S3Q1"/>
<dbReference type="InterPro" id="IPR053714">
    <property type="entry name" value="Iso_Racemase_Enz_sf"/>
</dbReference>
<evidence type="ECO:0000313" key="1">
    <source>
        <dbReference type="EMBL" id="SUZ98725.1"/>
    </source>
</evidence>
<name>A0A381S3Q1_9ZZZZ</name>
<dbReference type="Gene3D" id="3.40.50.12500">
    <property type="match status" value="1"/>
</dbReference>
<gene>
    <name evidence="1" type="ORF">METZ01_LOCUS51579</name>
</gene>
<evidence type="ECO:0008006" key="2">
    <source>
        <dbReference type="Google" id="ProtNLM"/>
    </source>
</evidence>
<protein>
    <recommendedName>
        <fullName evidence="2">Racemase</fullName>
    </recommendedName>
</protein>
<dbReference type="InterPro" id="IPR026286">
    <property type="entry name" value="MaiA/AMDase"/>
</dbReference>